<name>A0A5J4TY35_9EUKA</name>
<reference evidence="1 2" key="1">
    <citation type="submission" date="2019-03" db="EMBL/GenBank/DDBJ databases">
        <title>Single cell metagenomics reveals metabolic interactions within the superorganism composed of flagellate Streblomastix strix and complex community of Bacteroidetes bacteria on its surface.</title>
        <authorList>
            <person name="Treitli S.C."/>
            <person name="Kolisko M."/>
            <person name="Husnik F."/>
            <person name="Keeling P."/>
            <person name="Hampl V."/>
        </authorList>
    </citation>
    <scope>NUCLEOTIDE SEQUENCE [LARGE SCALE GENOMIC DNA]</scope>
    <source>
        <strain evidence="1">ST1C</strain>
    </source>
</reference>
<protein>
    <submittedName>
        <fullName evidence="1">Uncharacterized protein</fullName>
    </submittedName>
</protein>
<evidence type="ECO:0000313" key="2">
    <source>
        <dbReference type="Proteomes" id="UP000324800"/>
    </source>
</evidence>
<dbReference type="EMBL" id="SNRW01023715">
    <property type="protein sequence ID" value="KAA6362799.1"/>
    <property type="molecule type" value="Genomic_DNA"/>
</dbReference>
<gene>
    <name evidence="1" type="ORF">EZS28_041674</name>
</gene>
<organism evidence="1 2">
    <name type="scientific">Streblomastix strix</name>
    <dbReference type="NCBI Taxonomy" id="222440"/>
    <lineage>
        <taxon>Eukaryota</taxon>
        <taxon>Metamonada</taxon>
        <taxon>Preaxostyla</taxon>
        <taxon>Oxymonadida</taxon>
        <taxon>Streblomastigidae</taxon>
        <taxon>Streblomastix</taxon>
    </lineage>
</organism>
<proteinExistence type="predicted"/>
<comment type="caution">
    <text evidence="1">The sequence shown here is derived from an EMBL/GenBank/DDBJ whole genome shotgun (WGS) entry which is preliminary data.</text>
</comment>
<sequence>MLDKNIQQLLIGKPLREMLTLIYTQILHDMDRDYRKNYLDLGRGRKSKRVISSEGSENGQNNRDLAEVVYKEPHCPMELKLKNNGKTIVDIINRDKK</sequence>
<dbReference type="AlphaFoldDB" id="A0A5J4TY35"/>
<dbReference type="Proteomes" id="UP000324800">
    <property type="component" value="Unassembled WGS sequence"/>
</dbReference>
<evidence type="ECO:0000313" key="1">
    <source>
        <dbReference type="EMBL" id="KAA6362799.1"/>
    </source>
</evidence>
<accession>A0A5J4TY35</accession>